<gene>
    <name evidence="3" type="ORF">PR048_004859</name>
</gene>
<dbReference type="PANTHER" id="PTHR47055:SF3">
    <property type="entry name" value="PHORBOL-ESTER_DAG-TYPE DOMAIN-CONTAINING PROTEIN"/>
    <property type="match status" value="1"/>
</dbReference>
<dbReference type="PANTHER" id="PTHR47055">
    <property type="entry name" value="DDE_TNP_1_7 DOMAIN-CONTAINING PROTEIN"/>
    <property type="match status" value="1"/>
</dbReference>
<feature type="domain" description="PiggyBac transposable element-derived protein" evidence="2">
    <location>
        <begin position="103"/>
        <end position="238"/>
    </location>
</feature>
<organism evidence="3 4">
    <name type="scientific">Dryococelus australis</name>
    <dbReference type="NCBI Taxonomy" id="614101"/>
    <lineage>
        <taxon>Eukaryota</taxon>
        <taxon>Metazoa</taxon>
        <taxon>Ecdysozoa</taxon>
        <taxon>Arthropoda</taxon>
        <taxon>Hexapoda</taxon>
        <taxon>Insecta</taxon>
        <taxon>Pterygota</taxon>
        <taxon>Neoptera</taxon>
        <taxon>Polyneoptera</taxon>
        <taxon>Phasmatodea</taxon>
        <taxon>Verophasmatodea</taxon>
        <taxon>Anareolatae</taxon>
        <taxon>Phasmatidae</taxon>
        <taxon>Eurycanthinae</taxon>
        <taxon>Dryococelus</taxon>
    </lineage>
</organism>
<keyword evidence="4" id="KW-1185">Reference proteome</keyword>
<evidence type="ECO:0000259" key="2">
    <source>
        <dbReference type="Pfam" id="PF13843"/>
    </source>
</evidence>
<dbReference type="Proteomes" id="UP001159363">
    <property type="component" value="Chromosome 2"/>
</dbReference>
<comment type="caution">
    <text evidence="3">The sequence shown here is derived from an EMBL/GenBank/DDBJ whole genome shotgun (WGS) entry which is preliminary data.</text>
</comment>
<evidence type="ECO:0000313" key="3">
    <source>
        <dbReference type="EMBL" id="KAJ8892279.1"/>
    </source>
</evidence>
<feature type="region of interest" description="Disordered" evidence="1">
    <location>
        <begin position="32"/>
        <end position="67"/>
    </location>
</feature>
<dbReference type="InterPro" id="IPR052638">
    <property type="entry name" value="PiggyBac_TE-derived"/>
</dbReference>
<evidence type="ECO:0000256" key="1">
    <source>
        <dbReference type="SAM" id="MobiDB-lite"/>
    </source>
</evidence>
<protein>
    <recommendedName>
        <fullName evidence="2">PiggyBac transposable element-derived protein domain-containing protein</fullName>
    </recommendedName>
</protein>
<sequence>MTWSPTKFIKGRDGRCLLLHAIFVALEKDDEEEIPRSVDVSPPDEATGADSDEDFDNSNREAQGNLDRLPDRVLRSQVLVRYSNTADENGIEFEIDNTGLKNAAMDGTDSMYKVRPLFDHLNSAFKQISVGDSVSIDESMIPYFGHHSAKQFIRGKPIIFGFKLWVAADPSGYIFHVEPYCGTSTRFPTTGNGQGNDVVGLVDRLQMKKGTRMYFNNFFTSASRRRNLKSNGIGATGTRIDVQL</sequence>
<dbReference type="Pfam" id="PF13843">
    <property type="entry name" value="DDE_Tnp_1_7"/>
    <property type="match status" value="1"/>
</dbReference>
<proteinExistence type="predicted"/>
<accession>A0ABQ9I6K6</accession>
<evidence type="ECO:0000313" key="4">
    <source>
        <dbReference type="Proteomes" id="UP001159363"/>
    </source>
</evidence>
<dbReference type="InterPro" id="IPR029526">
    <property type="entry name" value="PGBD"/>
</dbReference>
<name>A0ABQ9I6K6_9NEOP</name>
<reference evidence="3 4" key="1">
    <citation type="submission" date="2023-02" db="EMBL/GenBank/DDBJ databases">
        <title>LHISI_Scaffold_Assembly.</title>
        <authorList>
            <person name="Stuart O.P."/>
            <person name="Cleave R."/>
            <person name="Magrath M.J.L."/>
            <person name="Mikheyev A.S."/>
        </authorList>
    </citation>
    <scope>NUCLEOTIDE SEQUENCE [LARGE SCALE GENOMIC DNA]</scope>
    <source>
        <strain evidence="3">Daus_M_001</strain>
        <tissue evidence="3">Leg muscle</tissue>
    </source>
</reference>
<dbReference type="EMBL" id="JARBHB010000002">
    <property type="protein sequence ID" value="KAJ8892279.1"/>
    <property type="molecule type" value="Genomic_DNA"/>
</dbReference>